<accession>A0A3P3RGC3</accession>
<dbReference type="PANTHER" id="PTHR43774:SF1">
    <property type="entry name" value="PEPTIDE METHIONINE SULFOXIDE REDUCTASE MSRA 2"/>
    <property type="match status" value="1"/>
</dbReference>
<keyword evidence="5" id="KW-1185">Reference proteome</keyword>
<evidence type="ECO:0000313" key="5">
    <source>
        <dbReference type="Proteomes" id="UP000282322"/>
    </source>
</evidence>
<proteinExistence type="inferred from homology"/>
<dbReference type="Gene3D" id="3.30.1060.10">
    <property type="entry name" value="Peptide methionine sulphoxide reductase MsrA"/>
    <property type="match status" value="1"/>
</dbReference>
<evidence type="ECO:0000313" key="4">
    <source>
        <dbReference type="EMBL" id="RRJ32471.1"/>
    </source>
</evidence>
<organism evidence="4 5">
    <name type="scientific">Halocatena pleomorpha</name>
    <dbReference type="NCBI Taxonomy" id="1785090"/>
    <lineage>
        <taxon>Archaea</taxon>
        <taxon>Methanobacteriati</taxon>
        <taxon>Methanobacteriota</taxon>
        <taxon>Stenosarchaea group</taxon>
        <taxon>Halobacteria</taxon>
        <taxon>Halobacteriales</taxon>
        <taxon>Natronomonadaceae</taxon>
        <taxon>Halocatena</taxon>
    </lineage>
</organism>
<feature type="domain" description="Peptide methionine sulphoxide reductase MsrA" evidence="3">
    <location>
        <begin position="5"/>
        <end position="155"/>
    </location>
</feature>
<evidence type="ECO:0000256" key="2">
    <source>
        <dbReference type="HAMAP-Rule" id="MF_01401"/>
    </source>
</evidence>
<dbReference type="HAMAP" id="MF_01401">
    <property type="entry name" value="MsrA"/>
    <property type="match status" value="1"/>
</dbReference>
<dbReference type="RefSeq" id="WP_124953930.1">
    <property type="nucleotide sequence ID" value="NZ_RRCH01000008.1"/>
</dbReference>
<dbReference type="SUPFAM" id="SSF55068">
    <property type="entry name" value="Peptide methionine sulfoxide reductase"/>
    <property type="match status" value="1"/>
</dbReference>
<dbReference type="EC" id="1.8.4.11" evidence="2"/>
<dbReference type="EMBL" id="RRCH01000008">
    <property type="protein sequence ID" value="RRJ32471.1"/>
    <property type="molecule type" value="Genomic_DNA"/>
</dbReference>
<sequence length="176" mass="19955">MTDHATFGGGCFWCTEAAMKVLDGVESVTSGYAGGHVDDPTYEAVCSGETGHAEVVQVEYDPSVRSYDELLEAFFRTHDPTQRNRQGPDIGTQYRSIVLYHDAEQRTTAEAYIDALDAEHDDDVVTELEPLEQFWPAEEYHQDYFEKNPSDAYCQAHAQPKVEKVRQQFETNVQQH</sequence>
<evidence type="ECO:0000259" key="3">
    <source>
        <dbReference type="Pfam" id="PF01625"/>
    </source>
</evidence>
<dbReference type="OrthoDB" id="7150at2157"/>
<dbReference type="InterPro" id="IPR036509">
    <property type="entry name" value="Met_Sox_Rdtase_MsrA_sf"/>
</dbReference>
<dbReference type="Proteomes" id="UP000282322">
    <property type="component" value="Unassembled WGS sequence"/>
</dbReference>
<feature type="active site" evidence="2">
    <location>
        <position position="11"/>
    </location>
</feature>
<reference evidence="4 5" key="1">
    <citation type="submission" date="2018-11" db="EMBL/GenBank/DDBJ databases">
        <title>Taxonoimc description of Halomarina strain SPP-AMP-1.</title>
        <authorList>
            <person name="Pal Y."/>
            <person name="Srinivasana K."/>
            <person name="Verma A."/>
            <person name="Kumar P."/>
        </authorList>
    </citation>
    <scope>NUCLEOTIDE SEQUENCE [LARGE SCALE GENOMIC DNA]</scope>
    <source>
        <strain evidence="4 5">SPP-AMP-1</strain>
    </source>
</reference>
<comment type="catalytic activity">
    <reaction evidence="2">
        <text>L-methionyl-[protein] + [thioredoxin]-disulfide + H2O = L-methionyl-(S)-S-oxide-[protein] + [thioredoxin]-dithiol</text>
        <dbReference type="Rhea" id="RHEA:14217"/>
        <dbReference type="Rhea" id="RHEA-COMP:10698"/>
        <dbReference type="Rhea" id="RHEA-COMP:10700"/>
        <dbReference type="Rhea" id="RHEA-COMP:12313"/>
        <dbReference type="Rhea" id="RHEA-COMP:12315"/>
        <dbReference type="ChEBI" id="CHEBI:15377"/>
        <dbReference type="ChEBI" id="CHEBI:16044"/>
        <dbReference type="ChEBI" id="CHEBI:29950"/>
        <dbReference type="ChEBI" id="CHEBI:44120"/>
        <dbReference type="ChEBI" id="CHEBI:50058"/>
        <dbReference type="EC" id="1.8.4.11"/>
    </reaction>
</comment>
<dbReference type="AlphaFoldDB" id="A0A3P3RGC3"/>
<keyword evidence="1 2" id="KW-0560">Oxidoreductase</keyword>
<evidence type="ECO:0000256" key="1">
    <source>
        <dbReference type="ARBA" id="ARBA00023002"/>
    </source>
</evidence>
<dbReference type="Pfam" id="PF01625">
    <property type="entry name" value="PMSR"/>
    <property type="match status" value="1"/>
</dbReference>
<comment type="similarity">
    <text evidence="2">Belongs to the MsrA Met sulfoxide reductase family.</text>
</comment>
<name>A0A3P3RGC3_9EURY</name>
<dbReference type="NCBIfam" id="TIGR00401">
    <property type="entry name" value="msrA"/>
    <property type="match status" value="1"/>
</dbReference>
<gene>
    <name evidence="2 4" type="primary">msrA</name>
    <name evidence="4" type="ORF">EIK79_04400</name>
</gene>
<comment type="function">
    <text evidence="2">Has an important function as a repair enzyme for proteins that have been inactivated by oxidation. Catalyzes the reversible oxidation-reduction of methionine sulfoxide in proteins to methionine.</text>
</comment>
<dbReference type="GO" id="GO:0033744">
    <property type="term" value="F:L-methionine:thioredoxin-disulfide S-oxidoreductase activity"/>
    <property type="evidence" value="ECO:0007669"/>
    <property type="project" value="RHEA"/>
</dbReference>
<dbReference type="GO" id="GO:0008113">
    <property type="term" value="F:peptide-methionine (S)-S-oxide reductase activity"/>
    <property type="evidence" value="ECO:0007669"/>
    <property type="project" value="UniProtKB-UniRule"/>
</dbReference>
<comment type="catalytic activity">
    <reaction evidence="2">
        <text>[thioredoxin]-disulfide + L-methionine + H2O = L-methionine (S)-S-oxide + [thioredoxin]-dithiol</text>
        <dbReference type="Rhea" id="RHEA:19993"/>
        <dbReference type="Rhea" id="RHEA-COMP:10698"/>
        <dbReference type="Rhea" id="RHEA-COMP:10700"/>
        <dbReference type="ChEBI" id="CHEBI:15377"/>
        <dbReference type="ChEBI" id="CHEBI:29950"/>
        <dbReference type="ChEBI" id="CHEBI:50058"/>
        <dbReference type="ChEBI" id="CHEBI:57844"/>
        <dbReference type="ChEBI" id="CHEBI:58772"/>
        <dbReference type="EC" id="1.8.4.11"/>
    </reaction>
</comment>
<protein>
    <recommendedName>
        <fullName evidence="2">Peptide methionine sulfoxide reductase MsrA</fullName>
        <shortName evidence="2">Protein-methionine-S-oxide reductase</shortName>
        <ecNumber evidence="2">1.8.4.11</ecNumber>
    </recommendedName>
    <alternativeName>
        <fullName evidence="2">Peptide-methionine (S)-S-oxide reductase</fullName>
        <shortName evidence="2">Peptide Met(O) reductase</shortName>
    </alternativeName>
</protein>
<comment type="caution">
    <text evidence="4">The sequence shown here is derived from an EMBL/GenBank/DDBJ whole genome shotgun (WGS) entry which is preliminary data.</text>
</comment>
<dbReference type="PANTHER" id="PTHR43774">
    <property type="entry name" value="PEPTIDE METHIONINE SULFOXIDE REDUCTASE"/>
    <property type="match status" value="1"/>
</dbReference>
<dbReference type="InterPro" id="IPR002569">
    <property type="entry name" value="Met_Sox_Rdtase_MsrA_dom"/>
</dbReference>